<dbReference type="AlphaFoldDB" id="A0A5J4V5C4"/>
<evidence type="ECO:0000256" key="1">
    <source>
        <dbReference type="SAM" id="MobiDB-lite"/>
    </source>
</evidence>
<comment type="caution">
    <text evidence="2">The sequence shown here is derived from an EMBL/GenBank/DDBJ whole genome shotgun (WGS) entry which is preliminary data.</text>
</comment>
<dbReference type="Proteomes" id="UP000324800">
    <property type="component" value="Unassembled WGS sequence"/>
</dbReference>
<evidence type="ECO:0000313" key="2">
    <source>
        <dbReference type="EMBL" id="KAA6377500.1"/>
    </source>
</evidence>
<dbReference type="EMBL" id="SNRW01009767">
    <property type="protein sequence ID" value="KAA6377500.1"/>
    <property type="molecule type" value="Genomic_DNA"/>
</dbReference>
<accession>A0A5J4V5C4</accession>
<gene>
    <name evidence="2" type="ORF">EZS28_026974</name>
</gene>
<feature type="compositionally biased region" description="Basic residues" evidence="1">
    <location>
        <begin position="355"/>
        <end position="364"/>
    </location>
</feature>
<sequence length="619" mass="70785">MIQPTFKIAFSVKKQKYSRTLKCVGSDKNLQTTQLVRFADECTRPPTIVVERENQQLDLHAGQPLPVPENQPAKSDAVLPFMKNILNQTAHSSEKQQHKQQIASARLRIEQQYDEKVADYDPTGKSPTKYDLEDLEDRIQATLSLEINKKGAVKKAGDLDLEFEAEVCKLAVDCQRASAAAIASLAANDEESATEWKLTSHHLARIKAGKAQQRRKQALAPPMFRGLLGPDVSASDVFGNKSKEKLKEQDNIAKLIEHPKGISATNPKPVVQPAQASQSTPTTSSAQQQAQPLIQILPNSKAGSIVFVVEAVAEEAHINVTVLEIYTHTTITIPANQASSRIIRTNFCHNSLHSCKTRRPHRTNNLHNNRNRNESRLHKTLRLTKKNGKLMILRARVRRPNDQLIINQKEVQKEGMIPQYSMDLGRTSISDRLMARIDKWDKIGGTQTIIRGAQPEWISPASPLFFQSQQQSRQFRWTLEQEKEYMNQLEKELNSGEIKEMDNVQVFNPTFLVTHQTGDFERYQIAERQIYQHKQRILKWMDQKNLDRSYKNQTMPRYCTSWMLFIICMSLLTCNYFQDYSSITIAIHILTYHSVGDEARNSLERPQKQLSEQNERNRR</sequence>
<protein>
    <submittedName>
        <fullName evidence="2">Uncharacterized protein</fullName>
    </submittedName>
</protein>
<feature type="compositionally biased region" description="Low complexity" evidence="1">
    <location>
        <begin position="272"/>
        <end position="287"/>
    </location>
</feature>
<name>A0A5J4V5C4_9EUKA</name>
<reference evidence="2 3" key="1">
    <citation type="submission" date="2019-03" db="EMBL/GenBank/DDBJ databases">
        <title>Single cell metagenomics reveals metabolic interactions within the superorganism composed of flagellate Streblomastix strix and complex community of Bacteroidetes bacteria on its surface.</title>
        <authorList>
            <person name="Treitli S.C."/>
            <person name="Kolisko M."/>
            <person name="Husnik F."/>
            <person name="Keeling P."/>
            <person name="Hampl V."/>
        </authorList>
    </citation>
    <scope>NUCLEOTIDE SEQUENCE [LARGE SCALE GENOMIC DNA]</scope>
    <source>
        <strain evidence="2">ST1C</strain>
    </source>
</reference>
<feature type="region of interest" description="Disordered" evidence="1">
    <location>
        <begin position="355"/>
        <end position="374"/>
    </location>
</feature>
<feature type="region of interest" description="Disordered" evidence="1">
    <location>
        <begin position="258"/>
        <end position="287"/>
    </location>
</feature>
<evidence type="ECO:0000313" key="3">
    <source>
        <dbReference type="Proteomes" id="UP000324800"/>
    </source>
</evidence>
<proteinExistence type="predicted"/>
<organism evidence="2 3">
    <name type="scientific">Streblomastix strix</name>
    <dbReference type="NCBI Taxonomy" id="222440"/>
    <lineage>
        <taxon>Eukaryota</taxon>
        <taxon>Metamonada</taxon>
        <taxon>Preaxostyla</taxon>
        <taxon>Oxymonadida</taxon>
        <taxon>Streblomastigidae</taxon>
        <taxon>Streblomastix</taxon>
    </lineage>
</organism>